<comment type="subunit">
    <text evidence="14">Monomer.</text>
</comment>
<dbReference type="Proteomes" id="UP000265366">
    <property type="component" value="Unassembled WGS sequence"/>
</dbReference>
<accession>A0A3A1P7N1</accession>
<dbReference type="NCBIfam" id="TIGR01574">
    <property type="entry name" value="miaB-methiolase"/>
    <property type="match status" value="1"/>
</dbReference>
<evidence type="ECO:0000256" key="5">
    <source>
        <dbReference type="ARBA" id="ARBA00022691"/>
    </source>
</evidence>
<protein>
    <recommendedName>
        <fullName evidence="11 14">tRNA-2-methylthio-N(6)-dimethylallyladenosine synthase</fullName>
        <ecNumber evidence="10 14">2.8.4.3</ecNumber>
    </recommendedName>
    <alternativeName>
        <fullName evidence="13 14">(Dimethylallyl)adenosine tRNA methylthiotransferase MiaB</fullName>
    </alternativeName>
    <alternativeName>
        <fullName evidence="12 14">tRNA-i(6)A37 methylthiotransferase</fullName>
    </alternativeName>
</protein>
<evidence type="ECO:0000259" key="16">
    <source>
        <dbReference type="PROSITE" id="PS51449"/>
    </source>
</evidence>
<dbReference type="SFLD" id="SFLDG01061">
    <property type="entry name" value="methylthiotransferase"/>
    <property type="match status" value="1"/>
</dbReference>
<dbReference type="PANTHER" id="PTHR43020">
    <property type="entry name" value="CDK5 REGULATORY SUBUNIT-ASSOCIATED PROTEIN 1"/>
    <property type="match status" value="1"/>
</dbReference>
<feature type="domain" description="MTTase N-terminal" evidence="16">
    <location>
        <begin position="8"/>
        <end position="125"/>
    </location>
</feature>
<reference evidence="18 19" key="1">
    <citation type="submission" date="2018-08" db="EMBL/GenBank/DDBJ databases">
        <title>Erythrobacter zhengii sp.nov., a bacterium isolated from deep-sea sediment.</title>
        <authorList>
            <person name="Fang C."/>
            <person name="Wu Y.-H."/>
            <person name="Sun C."/>
            <person name="Wang H."/>
            <person name="Cheng H."/>
            <person name="Meng F.-X."/>
            <person name="Wang C.-S."/>
            <person name="Xu X.-W."/>
        </authorList>
    </citation>
    <scope>NUCLEOTIDE SEQUENCE [LARGE SCALE GENOMIC DNA]</scope>
    <source>
        <strain evidence="18 19">CCTCC AB 2015396</strain>
    </source>
</reference>
<evidence type="ECO:0000256" key="14">
    <source>
        <dbReference type="HAMAP-Rule" id="MF_01864"/>
    </source>
</evidence>
<evidence type="ECO:0000256" key="12">
    <source>
        <dbReference type="ARBA" id="ARBA00080698"/>
    </source>
</evidence>
<dbReference type="FunFam" id="3.80.30.20:FF:000001">
    <property type="entry name" value="tRNA-2-methylthio-N(6)-dimethylallyladenosine synthase 2"/>
    <property type="match status" value="1"/>
</dbReference>
<dbReference type="Pfam" id="PF00919">
    <property type="entry name" value="UPF0004"/>
    <property type="match status" value="1"/>
</dbReference>
<feature type="domain" description="TRAM" evidence="15">
    <location>
        <begin position="382"/>
        <end position="443"/>
    </location>
</feature>
<dbReference type="CDD" id="cd01335">
    <property type="entry name" value="Radical_SAM"/>
    <property type="match status" value="1"/>
</dbReference>
<dbReference type="RefSeq" id="WP_119592839.1">
    <property type="nucleotide sequence ID" value="NZ_QXFM01000093.1"/>
</dbReference>
<dbReference type="InterPro" id="IPR013848">
    <property type="entry name" value="Methylthiotransferase_N"/>
</dbReference>
<dbReference type="AlphaFoldDB" id="A0A3A1P7N1"/>
<comment type="catalytic activity">
    <reaction evidence="14">
        <text>N(6)-dimethylallyladenosine(37) in tRNA + (sulfur carrier)-SH + AH2 + 2 S-adenosyl-L-methionine = 2-methylsulfanyl-N(6)-dimethylallyladenosine(37) in tRNA + (sulfur carrier)-H + 5'-deoxyadenosine + L-methionine + A + S-adenosyl-L-homocysteine + 2 H(+)</text>
        <dbReference type="Rhea" id="RHEA:37067"/>
        <dbReference type="Rhea" id="RHEA-COMP:10375"/>
        <dbReference type="Rhea" id="RHEA-COMP:10376"/>
        <dbReference type="Rhea" id="RHEA-COMP:14737"/>
        <dbReference type="Rhea" id="RHEA-COMP:14739"/>
        <dbReference type="ChEBI" id="CHEBI:13193"/>
        <dbReference type="ChEBI" id="CHEBI:15378"/>
        <dbReference type="ChEBI" id="CHEBI:17319"/>
        <dbReference type="ChEBI" id="CHEBI:17499"/>
        <dbReference type="ChEBI" id="CHEBI:29917"/>
        <dbReference type="ChEBI" id="CHEBI:57844"/>
        <dbReference type="ChEBI" id="CHEBI:57856"/>
        <dbReference type="ChEBI" id="CHEBI:59789"/>
        <dbReference type="ChEBI" id="CHEBI:64428"/>
        <dbReference type="ChEBI" id="CHEBI:74415"/>
        <dbReference type="ChEBI" id="CHEBI:74417"/>
        <dbReference type="EC" id="2.8.4.3"/>
    </reaction>
</comment>
<dbReference type="PROSITE" id="PS01278">
    <property type="entry name" value="MTTASE_RADICAL"/>
    <property type="match status" value="1"/>
</dbReference>
<keyword evidence="4 14" id="KW-0808">Transferase</keyword>
<dbReference type="InterPro" id="IPR023404">
    <property type="entry name" value="rSAM_horseshoe"/>
</dbReference>
<feature type="domain" description="Radical SAM core" evidence="17">
    <location>
        <begin position="147"/>
        <end position="379"/>
    </location>
</feature>
<dbReference type="InterPro" id="IPR005839">
    <property type="entry name" value="Methylthiotransferase"/>
</dbReference>
<evidence type="ECO:0000259" key="17">
    <source>
        <dbReference type="PROSITE" id="PS51918"/>
    </source>
</evidence>
<dbReference type="Pfam" id="PF04055">
    <property type="entry name" value="Radical_SAM"/>
    <property type="match status" value="1"/>
</dbReference>
<dbReference type="GO" id="GO:0005829">
    <property type="term" value="C:cytosol"/>
    <property type="evidence" value="ECO:0007669"/>
    <property type="project" value="TreeGrafter"/>
</dbReference>
<dbReference type="SFLD" id="SFLDF00273">
    <property type="entry name" value="(dimethylallyl)adenosine_tRNA"/>
    <property type="match status" value="1"/>
</dbReference>
<dbReference type="InterPro" id="IPR002792">
    <property type="entry name" value="TRAM_dom"/>
</dbReference>
<keyword evidence="7 14" id="KW-0479">Metal-binding</keyword>
<evidence type="ECO:0000256" key="11">
    <source>
        <dbReference type="ARBA" id="ARBA00068570"/>
    </source>
</evidence>
<dbReference type="InterPro" id="IPR020612">
    <property type="entry name" value="Methylthiotransferase_CS"/>
</dbReference>
<keyword evidence="19" id="KW-1185">Reference proteome</keyword>
<dbReference type="InterPro" id="IPR038135">
    <property type="entry name" value="Methylthiotransferase_N_sf"/>
</dbReference>
<comment type="function">
    <text evidence="1 14">Catalyzes the methylthiolation of N6-(dimethylallyl)adenosine (i(6)A), leading to the formation of 2-methylthio-N6-(dimethylallyl)adenosine (ms(2)i(6)A) at position 37 in tRNAs that read codons beginning with uridine.</text>
</comment>
<evidence type="ECO:0000256" key="10">
    <source>
        <dbReference type="ARBA" id="ARBA00033765"/>
    </source>
</evidence>
<evidence type="ECO:0000256" key="1">
    <source>
        <dbReference type="ARBA" id="ARBA00003234"/>
    </source>
</evidence>
<keyword evidence="9 14" id="KW-0411">Iron-sulfur</keyword>
<dbReference type="Pfam" id="PF01938">
    <property type="entry name" value="TRAM"/>
    <property type="match status" value="1"/>
</dbReference>
<proteinExistence type="inferred from homology"/>
<dbReference type="InterPro" id="IPR006463">
    <property type="entry name" value="MiaB_methiolase"/>
</dbReference>
<feature type="binding site" evidence="14">
    <location>
        <position position="168"/>
    </location>
    <ligand>
        <name>[4Fe-4S] cluster</name>
        <dbReference type="ChEBI" id="CHEBI:49883"/>
        <label>2</label>
        <note>4Fe-4S-S-AdoMet</note>
    </ligand>
</feature>
<dbReference type="PROSITE" id="PS50926">
    <property type="entry name" value="TRAM"/>
    <property type="match status" value="1"/>
</dbReference>
<feature type="binding site" evidence="14">
    <location>
        <position position="17"/>
    </location>
    <ligand>
        <name>[4Fe-4S] cluster</name>
        <dbReference type="ChEBI" id="CHEBI:49883"/>
        <label>1</label>
    </ligand>
</feature>
<dbReference type="GO" id="GO:0051539">
    <property type="term" value="F:4 iron, 4 sulfur cluster binding"/>
    <property type="evidence" value="ECO:0007669"/>
    <property type="project" value="UniProtKB-UniRule"/>
</dbReference>
<dbReference type="Gene3D" id="3.40.50.12160">
    <property type="entry name" value="Methylthiotransferase, N-terminal domain"/>
    <property type="match status" value="1"/>
</dbReference>
<comment type="caution">
    <text evidence="18">The sequence shown here is derived from an EMBL/GenBank/DDBJ whole genome shotgun (WGS) entry which is preliminary data.</text>
</comment>
<dbReference type="EC" id="2.8.4.3" evidence="10 14"/>
<dbReference type="FunFam" id="3.40.50.12160:FF:000003">
    <property type="entry name" value="CDK5 regulatory subunit-associated protein 1"/>
    <property type="match status" value="1"/>
</dbReference>
<dbReference type="InterPro" id="IPR007197">
    <property type="entry name" value="rSAM"/>
</dbReference>
<comment type="similarity">
    <text evidence="14">Belongs to the methylthiotransferase family. MiaB subfamily.</text>
</comment>
<evidence type="ECO:0000256" key="4">
    <source>
        <dbReference type="ARBA" id="ARBA00022679"/>
    </source>
</evidence>
<keyword evidence="2 14" id="KW-0004">4Fe-4S</keyword>
<feature type="binding site" evidence="14">
    <location>
        <position position="88"/>
    </location>
    <ligand>
        <name>[4Fe-4S] cluster</name>
        <dbReference type="ChEBI" id="CHEBI:49883"/>
        <label>1</label>
    </ligand>
</feature>
<dbReference type="SMART" id="SM00729">
    <property type="entry name" value="Elp3"/>
    <property type="match status" value="1"/>
</dbReference>
<evidence type="ECO:0000313" key="18">
    <source>
        <dbReference type="EMBL" id="RIV86091.1"/>
    </source>
</evidence>
<evidence type="ECO:0000256" key="13">
    <source>
        <dbReference type="ARBA" id="ARBA00081141"/>
    </source>
</evidence>
<dbReference type="GO" id="GO:0035597">
    <property type="term" value="F:tRNA-2-methylthio-N(6)-dimethylallyladenosine(37) synthase activity"/>
    <property type="evidence" value="ECO:0007669"/>
    <property type="project" value="UniProtKB-EC"/>
</dbReference>
<evidence type="ECO:0000256" key="8">
    <source>
        <dbReference type="ARBA" id="ARBA00023004"/>
    </source>
</evidence>
<organism evidence="18 19">
    <name type="scientific">Aurantiacibacter xanthus</name>
    <dbReference type="NCBI Taxonomy" id="1784712"/>
    <lineage>
        <taxon>Bacteria</taxon>
        <taxon>Pseudomonadati</taxon>
        <taxon>Pseudomonadota</taxon>
        <taxon>Alphaproteobacteria</taxon>
        <taxon>Sphingomonadales</taxon>
        <taxon>Erythrobacteraceae</taxon>
        <taxon>Aurantiacibacter</taxon>
    </lineage>
</organism>
<keyword evidence="8 14" id="KW-0408">Iron</keyword>
<dbReference type="InterPro" id="IPR006638">
    <property type="entry name" value="Elp3/MiaA/NifB-like_rSAM"/>
</dbReference>
<sequence>MKPTTTPKTYRVKSFGCQMNVYDGERMGELLEAQGITPAPEGEDADLVVLNTCHIREKATEKVYSDIGRLVKAGEEAGRKPMIAVAGCVAQAEGEEIMARAPAVGMVVGPQAYHRLGDMVKDAAAGRRSTDTDMPEDAKFAALPARRKVAASAFLTVQEGCDKFCTYCVVPYTRGAEISRPYSDLLREAEKLVEAGARELTLLGQNVNAWSGADDKGRVVGFDGLIRALAELPGLHRIRYTTSHPNDMTDGLIAAHGEIAKLMPYLHLPVQSGSDRVLKAMNRSHTAESYLKLLDRFRAVRPDIALSGDFIVGFPGETEAEFAETLALVNEVKYAAAFSFKYSPRPGTPAASMDGQIAPEVMDERLQRLQAALNRHQLAFNEASVGKTCTVLIERKGKHPGQWLGKSPWLQSVFFEGDCAMGDLVEVELVQAGPNSLAGQLVTKVPA</sequence>
<dbReference type="NCBIfam" id="TIGR00089">
    <property type="entry name" value="MiaB/RimO family radical SAM methylthiotransferase"/>
    <property type="match status" value="1"/>
</dbReference>
<evidence type="ECO:0000256" key="3">
    <source>
        <dbReference type="ARBA" id="ARBA00022490"/>
    </source>
</evidence>
<evidence type="ECO:0000256" key="9">
    <source>
        <dbReference type="ARBA" id="ARBA00023014"/>
    </source>
</evidence>
<evidence type="ECO:0000256" key="6">
    <source>
        <dbReference type="ARBA" id="ARBA00022694"/>
    </source>
</evidence>
<dbReference type="InterPro" id="IPR058240">
    <property type="entry name" value="rSAM_sf"/>
</dbReference>
<dbReference type="PROSITE" id="PS51918">
    <property type="entry name" value="RADICAL_SAM"/>
    <property type="match status" value="1"/>
</dbReference>
<dbReference type="Gene3D" id="3.80.30.20">
    <property type="entry name" value="tm_1862 like domain"/>
    <property type="match status" value="1"/>
</dbReference>
<evidence type="ECO:0000256" key="2">
    <source>
        <dbReference type="ARBA" id="ARBA00022485"/>
    </source>
</evidence>
<comment type="subcellular location">
    <subcellularLocation>
        <location evidence="14">Cytoplasm</location>
    </subcellularLocation>
</comment>
<name>A0A3A1P7N1_9SPHN</name>
<keyword evidence="5 14" id="KW-0949">S-adenosyl-L-methionine</keyword>
<keyword evidence="6 14" id="KW-0819">tRNA processing</keyword>
<dbReference type="SFLD" id="SFLDS00029">
    <property type="entry name" value="Radical_SAM"/>
    <property type="match status" value="1"/>
</dbReference>
<dbReference type="PANTHER" id="PTHR43020:SF2">
    <property type="entry name" value="MITOCHONDRIAL TRNA METHYLTHIOTRANSFERASE CDK5RAP1"/>
    <property type="match status" value="1"/>
</dbReference>
<keyword evidence="3 14" id="KW-0963">Cytoplasm</keyword>
<comment type="cofactor">
    <cofactor evidence="14">
        <name>[4Fe-4S] cluster</name>
        <dbReference type="ChEBI" id="CHEBI:49883"/>
    </cofactor>
    <text evidence="14">Binds 2 [4Fe-4S] clusters. One cluster is coordinated with 3 cysteines and an exchangeable S-adenosyl-L-methionine.</text>
</comment>
<dbReference type="GO" id="GO:0046872">
    <property type="term" value="F:metal ion binding"/>
    <property type="evidence" value="ECO:0007669"/>
    <property type="project" value="UniProtKB-KW"/>
</dbReference>
<evidence type="ECO:0000313" key="19">
    <source>
        <dbReference type="Proteomes" id="UP000265366"/>
    </source>
</evidence>
<dbReference type="EMBL" id="QXFM01000093">
    <property type="protein sequence ID" value="RIV86091.1"/>
    <property type="molecule type" value="Genomic_DNA"/>
</dbReference>
<feature type="binding site" evidence="14">
    <location>
        <position position="161"/>
    </location>
    <ligand>
        <name>[4Fe-4S] cluster</name>
        <dbReference type="ChEBI" id="CHEBI:49883"/>
        <label>2</label>
        <note>4Fe-4S-S-AdoMet</note>
    </ligand>
</feature>
<feature type="binding site" evidence="14">
    <location>
        <position position="53"/>
    </location>
    <ligand>
        <name>[4Fe-4S] cluster</name>
        <dbReference type="ChEBI" id="CHEBI:49883"/>
        <label>1</label>
    </ligand>
</feature>
<evidence type="ECO:0000256" key="7">
    <source>
        <dbReference type="ARBA" id="ARBA00022723"/>
    </source>
</evidence>
<dbReference type="SUPFAM" id="SSF102114">
    <property type="entry name" value="Radical SAM enzymes"/>
    <property type="match status" value="1"/>
</dbReference>
<dbReference type="PROSITE" id="PS51449">
    <property type="entry name" value="MTTASE_N"/>
    <property type="match status" value="1"/>
</dbReference>
<evidence type="ECO:0000259" key="15">
    <source>
        <dbReference type="PROSITE" id="PS50926"/>
    </source>
</evidence>
<gene>
    <name evidence="14 18" type="primary">miaB</name>
    <name evidence="18" type="ORF">D2V17_10035</name>
</gene>
<dbReference type="OrthoDB" id="9805215at2"/>
<dbReference type="SFLD" id="SFLDG01082">
    <property type="entry name" value="B12-binding_domain_containing"/>
    <property type="match status" value="1"/>
</dbReference>
<dbReference type="HAMAP" id="MF_01864">
    <property type="entry name" value="tRNA_metthiotr_MiaB"/>
    <property type="match status" value="1"/>
</dbReference>
<feature type="binding site" evidence="14">
    <location>
        <position position="165"/>
    </location>
    <ligand>
        <name>[4Fe-4S] cluster</name>
        <dbReference type="ChEBI" id="CHEBI:49883"/>
        <label>2</label>
        <note>4Fe-4S-S-AdoMet</note>
    </ligand>
</feature>